<evidence type="ECO:0000313" key="2">
    <source>
        <dbReference type="Proteomes" id="UP000324797"/>
    </source>
</evidence>
<organism evidence="1 2">
    <name type="scientific">Bradyrhizobium hipponense</name>
    <dbReference type="NCBI Taxonomy" id="2605638"/>
    <lineage>
        <taxon>Bacteria</taxon>
        <taxon>Pseudomonadati</taxon>
        <taxon>Pseudomonadota</taxon>
        <taxon>Alphaproteobacteria</taxon>
        <taxon>Hyphomicrobiales</taxon>
        <taxon>Nitrobacteraceae</taxon>
        <taxon>Bradyrhizobium</taxon>
    </lineage>
</organism>
<proteinExistence type="predicted"/>
<protein>
    <submittedName>
        <fullName evidence="1">AAA family ATPase</fullName>
    </submittedName>
</protein>
<dbReference type="Pfam" id="PF13671">
    <property type="entry name" value="AAA_33"/>
    <property type="match status" value="1"/>
</dbReference>
<dbReference type="PANTHER" id="PTHR37807">
    <property type="entry name" value="OS07G0160300 PROTEIN"/>
    <property type="match status" value="1"/>
</dbReference>
<name>A0A5S4YDH6_9BRAD</name>
<evidence type="ECO:0000313" key="1">
    <source>
        <dbReference type="EMBL" id="TYO62012.1"/>
    </source>
</evidence>
<dbReference type="AlphaFoldDB" id="A0A5S4YDH6"/>
<dbReference type="Proteomes" id="UP000324797">
    <property type="component" value="Unassembled WGS sequence"/>
</dbReference>
<keyword evidence="2" id="KW-1185">Reference proteome</keyword>
<sequence>MTSLRPPALIVFGGLPGTGKTTVCRELAMRLAATYLRIDTIEQSLRNAGLAVGIQGYAIANVLAAENLKLRHTVVVDCVNPVQASRIGWRQTALQSSAHIVEIELVCRDLTIHRRRAEGRSPDISGHELPGWNEIVNRHYEQWDREHLVLDTASSTLDHLVEQVEAYVHGKIG</sequence>
<dbReference type="PANTHER" id="PTHR37807:SF3">
    <property type="entry name" value="OS07G0160300 PROTEIN"/>
    <property type="match status" value="1"/>
</dbReference>
<accession>A0A5S4YDH6</accession>
<reference evidence="1 2" key="1">
    <citation type="submission" date="2019-08" db="EMBL/GenBank/DDBJ databases">
        <title>Bradyrhizobium hipponensis sp. nov., a rhizobium isolated from a Lupinus angustifolius root nodule in Tunisia.</title>
        <authorList>
            <person name="Off K."/>
            <person name="Rejili M."/>
            <person name="Mars M."/>
            <person name="Brachmann A."/>
            <person name="Marin M."/>
        </authorList>
    </citation>
    <scope>NUCLEOTIDE SEQUENCE [LARGE SCALE GENOMIC DNA]</scope>
    <source>
        <strain evidence="2">aSej3</strain>
    </source>
</reference>
<gene>
    <name evidence="1" type="ORF">FXV83_35165</name>
</gene>
<dbReference type="Gene3D" id="3.40.50.300">
    <property type="entry name" value="P-loop containing nucleotide triphosphate hydrolases"/>
    <property type="match status" value="1"/>
</dbReference>
<dbReference type="EMBL" id="VSTH01000148">
    <property type="protein sequence ID" value="TYO62012.1"/>
    <property type="molecule type" value="Genomic_DNA"/>
</dbReference>
<dbReference type="InterPro" id="IPR027417">
    <property type="entry name" value="P-loop_NTPase"/>
</dbReference>
<dbReference type="RefSeq" id="WP_148744133.1">
    <property type="nucleotide sequence ID" value="NZ_VSTH01000148.1"/>
</dbReference>
<dbReference type="SUPFAM" id="SSF52540">
    <property type="entry name" value="P-loop containing nucleoside triphosphate hydrolases"/>
    <property type="match status" value="1"/>
</dbReference>
<comment type="caution">
    <text evidence="1">The sequence shown here is derived from an EMBL/GenBank/DDBJ whole genome shotgun (WGS) entry which is preliminary data.</text>
</comment>